<evidence type="ECO:0000256" key="3">
    <source>
        <dbReference type="ARBA" id="ARBA00023163"/>
    </source>
</evidence>
<dbReference type="EMBL" id="JAQNZF010000024">
    <property type="protein sequence ID" value="MDC2743882.1"/>
    <property type="molecule type" value="Genomic_DNA"/>
</dbReference>
<keyword evidence="2" id="KW-0238">DNA-binding</keyword>
<dbReference type="InterPro" id="IPR018062">
    <property type="entry name" value="HTH_AraC-typ_CS"/>
</dbReference>
<dbReference type="InterPro" id="IPR018060">
    <property type="entry name" value="HTH_AraC"/>
</dbReference>
<dbReference type="RefSeq" id="WP_004317421.1">
    <property type="nucleotide sequence ID" value="NZ_JADMTR010000003.1"/>
</dbReference>
<dbReference type="EMBL" id="VWKB01000003">
    <property type="protein sequence ID" value="KAA4103902.1"/>
    <property type="molecule type" value="Genomic_DNA"/>
</dbReference>
<dbReference type="GO" id="GO:0003700">
    <property type="term" value="F:DNA-binding transcription factor activity"/>
    <property type="evidence" value="ECO:0007669"/>
    <property type="project" value="InterPro"/>
</dbReference>
<name>A0A139LBF7_BACOV</name>
<proteinExistence type="predicted"/>
<dbReference type="InterPro" id="IPR020449">
    <property type="entry name" value="Tscrpt_reg_AraC-type_HTH"/>
</dbReference>
<dbReference type="Pfam" id="PF12833">
    <property type="entry name" value="HTH_18"/>
    <property type="match status" value="1"/>
</dbReference>
<dbReference type="Proteomes" id="UP000473905">
    <property type="component" value="Unassembled WGS sequence"/>
</dbReference>
<dbReference type="GO" id="GO:0043565">
    <property type="term" value="F:sequence-specific DNA binding"/>
    <property type="evidence" value="ECO:0007669"/>
    <property type="project" value="InterPro"/>
</dbReference>
<feature type="domain" description="HTH araC/xylS-type" evidence="4">
    <location>
        <begin position="182"/>
        <end position="280"/>
    </location>
</feature>
<dbReference type="PROSITE" id="PS01124">
    <property type="entry name" value="HTH_ARAC_FAMILY_2"/>
    <property type="match status" value="1"/>
</dbReference>
<keyword evidence="3" id="KW-0804">Transcription</keyword>
<dbReference type="AlphaFoldDB" id="A0A139LBF7"/>
<reference evidence="5 7" key="1">
    <citation type="journal article" date="2019" name="Nat. Med.">
        <title>A library of human gut bacterial isolates paired with longitudinal multiomics data enables mechanistic microbiome research.</title>
        <authorList>
            <person name="Poyet M."/>
            <person name="Groussin M."/>
            <person name="Gibbons S.M."/>
            <person name="Avila-Pacheco J."/>
            <person name="Jiang X."/>
            <person name="Kearney S.M."/>
            <person name="Perrotta A.R."/>
            <person name="Berdy B."/>
            <person name="Zhao S."/>
            <person name="Lieberman T.D."/>
            <person name="Swanson P.K."/>
            <person name="Smith M."/>
            <person name="Roesemann S."/>
            <person name="Alexander J.E."/>
            <person name="Rich S.A."/>
            <person name="Livny J."/>
            <person name="Vlamakis H."/>
            <person name="Clish C."/>
            <person name="Bullock K."/>
            <person name="Deik A."/>
            <person name="Scott J."/>
            <person name="Pierce K.A."/>
            <person name="Xavier R.J."/>
            <person name="Alm E.J."/>
        </authorList>
    </citation>
    <scope>NUCLEOTIDE SEQUENCE [LARGE SCALE GENOMIC DNA]</scope>
    <source>
        <strain evidence="5 7">BIOML-A134</strain>
    </source>
</reference>
<dbReference type="GeneID" id="69482432"/>
<gene>
    <name evidence="5" type="ORF">F3D66_03565</name>
    <name evidence="6" type="ORF">PO382_16805</name>
</gene>
<dbReference type="PROSITE" id="PS00041">
    <property type="entry name" value="HTH_ARAC_FAMILY_1"/>
    <property type="match status" value="1"/>
</dbReference>
<protein>
    <submittedName>
        <fullName evidence="6">AraC family transcriptional regulator</fullName>
    </submittedName>
    <submittedName>
        <fullName evidence="5">Helix-turn-helix transcriptional regulator</fullName>
    </submittedName>
</protein>
<organism evidence="5 7">
    <name type="scientific">Bacteroides ovatus</name>
    <dbReference type="NCBI Taxonomy" id="28116"/>
    <lineage>
        <taxon>Bacteria</taxon>
        <taxon>Pseudomonadati</taxon>
        <taxon>Bacteroidota</taxon>
        <taxon>Bacteroidia</taxon>
        <taxon>Bacteroidales</taxon>
        <taxon>Bacteroidaceae</taxon>
        <taxon>Bacteroides</taxon>
    </lineage>
</organism>
<dbReference type="PRINTS" id="PR00032">
    <property type="entry name" value="HTHARAC"/>
</dbReference>
<evidence type="ECO:0000256" key="2">
    <source>
        <dbReference type="ARBA" id="ARBA00023125"/>
    </source>
</evidence>
<dbReference type="Gene3D" id="1.10.10.60">
    <property type="entry name" value="Homeodomain-like"/>
    <property type="match status" value="2"/>
</dbReference>
<dbReference type="PANTHER" id="PTHR43280">
    <property type="entry name" value="ARAC-FAMILY TRANSCRIPTIONAL REGULATOR"/>
    <property type="match status" value="1"/>
</dbReference>
<accession>A0A139LBF7</accession>
<dbReference type="InterPro" id="IPR009057">
    <property type="entry name" value="Homeodomain-like_sf"/>
</dbReference>
<keyword evidence="1" id="KW-0805">Transcription regulation</keyword>
<reference evidence="6" key="2">
    <citation type="submission" date="2022-10" db="EMBL/GenBank/DDBJ databases">
        <title>Human gut microbiome strain richness.</title>
        <authorList>
            <person name="Chen-Liaw A."/>
        </authorList>
    </citation>
    <scope>NUCLEOTIDE SEQUENCE</scope>
    <source>
        <strain evidence="6">BSD2780120875st1_E1_BSD2780120875_150330</strain>
    </source>
</reference>
<dbReference type="SMART" id="SM00342">
    <property type="entry name" value="HTH_ARAC"/>
    <property type="match status" value="1"/>
</dbReference>
<comment type="caution">
    <text evidence="5">The sequence shown here is derived from an EMBL/GenBank/DDBJ whole genome shotgun (WGS) entry which is preliminary data.</text>
</comment>
<keyword evidence="7" id="KW-1185">Reference proteome</keyword>
<sequence length="288" mass="33298">MKDIQKEITPISSDDLFIVLNHPNAKFDYPVHYHSDYEINLVMNTYGERIVGDSVEKFDNLDLVMTGPNLPHAWKGEIVEGNHVVTIQFSDKLLNFPILEKRLFSPIKQLLLDSQKGISFSENTMLAMKEKILQLTRMQGFHTVLEFLSILYDLSTADRHILVSNLYDTKDTIRTSKSRRIAKVCDYIEKNFEEPIKLGDVAALVNMSESAFSHFFRKKTNCTFIDYINNLRVARACQMLTETSHTVAEICYSCGFNNLSNFIRIFKKKKGNTPSEYRTILQQMLIKY</sequence>
<dbReference type="SUPFAM" id="SSF46689">
    <property type="entry name" value="Homeodomain-like"/>
    <property type="match status" value="2"/>
</dbReference>
<evidence type="ECO:0000259" key="4">
    <source>
        <dbReference type="PROSITE" id="PS01124"/>
    </source>
</evidence>
<dbReference type="PANTHER" id="PTHR43280:SF27">
    <property type="entry name" value="TRANSCRIPTIONAL REGULATOR MTLR"/>
    <property type="match status" value="1"/>
</dbReference>
<evidence type="ECO:0000313" key="6">
    <source>
        <dbReference type="EMBL" id="MDC2743882.1"/>
    </source>
</evidence>
<dbReference type="Proteomes" id="UP001219389">
    <property type="component" value="Unassembled WGS sequence"/>
</dbReference>
<evidence type="ECO:0000313" key="5">
    <source>
        <dbReference type="EMBL" id="KAA4103902.1"/>
    </source>
</evidence>
<evidence type="ECO:0000313" key="7">
    <source>
        <dbReference type="Proteomes" id="UP000473905"/>
    </source>
</evidence>
<evidence type="ECO:0000256" key="1">
    <source>
        <dbReference type="ARBA" id="ARBA00023015"/>
    </source>
</evidence>